<proteinExistence type="predicted"/>
<evidence type="ECO:0000313" key="6">
    <source>
        <dbReference type="Proteomes" id="UP000660861"/>
    </source>
</evidence>
<dbReference type="SMART" id="SM00866">
    <property type="entry name" value="UTRA"/>
    <property type="match status" value="1"/>
</dbReference>
<sequence>MVLIDFLRHHIDKTSPVPLYFQIKEIILNEILSGNLQTGDLIPTEVEFSQMYKVSRSTVRQAILELVNEGYLCRLKSKGTFVSKPKISQEFVYKLDNFRSQMTRVGLEPRTEVLEFAVINPTESIIKALETTEDSKVIKLSRLRYAGADPIVIVDTYLHYELCASILKMDMSVRSLTEFTSQDPQTAVVRAKRTIEAINAGPFESRHLRIKRGHAILQFRTVGYNCFDRPVEYSVARYRGDRNKFTVSTVSTGE</sequence>
<evidence type="ECO:0000256" key="1">
    <source>
        <dbReference type="ARBA" id="ARBA00023015"/>
    </source>
</evidence>
<evidence type="ECO:0000256" key="2">
    <source>
        <dbReference type="ARBA" id="ARBA00023125"/>
    </source>
</evidence>
<dbReference type="CDD" id="cd07377">
    <property type="entry name" value="WHTH_GntR"/>
    <property type="match status" value="1"/>
</dbReference>
<keyword evidence="3" id="KW-0804">Transcription</keyword>
<dbReference type="InterPro" id="IPR036388">
    <property type="entry name" value="WH-like_DNA-bd_sf"/>
</dbReference>
<dbReference type="SUPFAM" id="SSF64288">
    <property type="entry name" value="Chorismate lyase-like"/>
    <property type="match status" value="1"/>
</dbReference>
<dbReference type="PANTHER" id="PTHR44846:SF1">
    <property type="entry name" value="MANNOSYL-D-GLYCERATE TRANSPORT_METABOLISM SYSTEM REPRESSOR MNGR-RELATED"/>
    <property type="match status" value="1"/>
</dbReference>
<evidence type="ECO:0000313" key="5">
    <source>
        <dbReference type="EMBL" id="MBC8570045.1"/>
    </source>
</evidence>
<dbReference type="AlphaFoldDB" id="A0A926IBF2"/>
<protein>
    <submittedName>
        <fullName evidence="5">GntR family transcriptional regulator</fullName>
    </submittedName>
</protein>
<feature type="domain" description="HTH gntR-type" evidence="4">
    <location>
        <begin position="17"/>
        <end position="85"/>
    </location>
</feature>
<evidence type="ECO:0000256" key="3">
    <source>
        <dbReference type="ARBA" id="ARBA00023163"/>
    </source>
</evidence>
<dbReference type="SUPFAM" id="SSF46785">
    <property type="entry name" value="Winged helix' DNA-binding domain"/>
    <property type="match status" value="1"/>
</dbReference>
<dbReference type="GO" id="GO:0003700">
    <property type="term" value="F:DNA-binding transcription factor activity"/>
    <property type="evidence" value="ECO:0007669"/>
    <property type="project" value="InterPro"/>
</dbReference>
<dbReference type="Gene3D" id="3.40.1410.10">
    <property type="entry name" value="Chorismate lyase-like"/>
    <property type="match status" value="1"/>
</dbReference>
<dbReference type="InterPro" id="IPR011663">
    <property type="entry name" value="UTRA"/>
</dbReference>
<dbReference type="Gene3D" id="1.10.10.10">
    <property type="entry name" value="Winged helix-like DNA-binding domain superfamily/Winged helix DNA-binding domain"/>
    <property type="match status" value="1"/>
</dbReference>
<dbReference type="InterPro" id="IPR028978">
    <property type="entry name" value="Chorismate_lyase_/UTRA_dom_sf"/>
</dbReference>
<evidence type="ECO:0000259" key="4">
    <source>
        <dbReference type="PROSITE" id="PS50949"/>
    </source>
</evidence>
<dbReference type="GO" id="GO:0045892">
    <property type="term" value="P:negative regulation of DNA-templated transcription"/>
    <property type="evidence" value="ECO:0007669"/>
    <property type="project" value="TreeGrafter"/>
</dbReference>
<name>A0A926IBF2_9FIRM</name>
<keyword evidence="2" id="KW-0238">DNA-binding</keyword>
<dbReference type="GO" id="GO:0003677">
    <property type="term" value="F:DNA binding"/>
    <property type="evidence" value="ECO:0007669"/>
    <property type="project" value="UniProtKB-KW"/>
</dbReference>
<dbReference type="PANTHER" id="PTHR44846">
    <property type="entry name" value="MANNOSYL-D-GLYCERATE TRANSPORT/METABOLISM SYSTEM REPRESSOR MNGR-RELATED"/>
    <property type="match status" value="1"/>
</dbReference>
<gene>
    <name evidence="5" type="ORF">H8709_04300</name>
</gene>
<keyword evidence="6" id="KW-1185">Reference proteome</keyword>
<accession>A0A926IBF2</accession>
<dbReference type="Proteomes" id="UP000660861">
    <property type="component" value="Unassembled WGS sequence"/>
</dbReference>
<organism evidence="5 6">
    <name type="scientific">Zongyangia hominis</name>
    <dbReference type="NCBI Taxonomy" id="2763677"/>
    <lineage>
        <taxon>Bacteria</taxon>
        <taxon>Bacillati</taxon>
        <taxon>Bacillota</taxon>
        <taxon>Clostridia</taxon>
        <taxon>Eubacteriales</taxon>
        <taxon>Oscillospiraceae</taxon>
        <taxon>Zongyangia</taxon>
    </lineage>
</organism>
<dbReference type="Pfam" id="PF07702">
    <property type="entry name" value="UTRA"/>
    <property type="match status" value="1"/>
</dbReference>
<reference evidence="5" key="1">
    <citation type="submission" date="2020-08" db="EMBL/GenBank/DDBJ databases">
        <title>Genome public.</title>
        <authorList>
            <person name="Liu C."/>
            <person name="Sun Q."/>
        </authorList>
    </citation>
    <scope>NUCLEOTIDE SEQUENCE</scope>
    <source>
        <strain evidence="5">NSJ-54</strain>
    </source>
</reference>
<dbReference type="InterPro" id="IPR000524">
    <property type="entry name" value="Tscrpt_reg_HTH_GntR"/>
</dbReference>
<dbReference type="InterPro" id="IPR050679">
    <property type="entry name" value="Bact_HTH_transcr_reg"/>
</dbReference>
<dbReference type="PROSITE" id="PS50949">
    <property type="entry name" value="HTH_GNTR"/>
    <property type="match status" value="1"/>
</dbReference>
<comment type="caution">
    <text evidence="5">The sequence shown here is derived from an EMBL/GenBank/DDBJ whole genome shotgun (WGS) entry which is preliminary data.</text>
</comment>
<dbReference type="Pfam" id="PF00392">
    <property type="entry name" value="GntR"/>
    <property type="match status" value="1"/>
</dbReference>
<dbReference type="FunFam" id="1.10.10.10:FF:000079">
    <property type="entry name" value="GntR family transcriptional regulator"/>
    <property type="match status" value="1"/>
</dbReference>
<keyword evidence="1" id="KW-0805">Transcription regulation</keyword>
<dbReference type="SMART" id="SM00345">
    <property type="entry name" value="HTH_GNTR"/>
    <property type="match status" value="1"/>
</dbReference>
<dbReference type="EMBL" id="JACRTC010000002">
    <property type="protein sequence ID" value="MBC8570045.1"/>
    <property type="molecule type" value="Genomic_DNA"/>
</dbReference>
<dbReference type="PRINTS" id="PR00035">
    <property type="entry name" value="HTHGNTR"/>
</dbReference>
<dbReference type="InterPro" id="IPR036390">
    <property type="entry name" value="WH_DNA-bd_sf"/>
</dbReference>